<sequence>MSGGLSNGQLQVDGVLKQDSGVPVHKFDPEASPEEKAAQAGKGRPPASVKPKEQQGQGRELPLAGINPTPVVPTIVIEDLGDGQKVTAADTTQVAQDVQEEEAAALVPGAIPAKHLGHIPDWYKVGWRQMSGIDKHPLPEEERDKGVLDLFVSEHYYGDWYHNAGIIIFAVLASHFLTRFNFGWGWLLIVLAVCSTYYTTSVQRVRRNARDDIQRELVKTRLASEHESADWINNFLDRFWPIYEPVLSATVVSSVDQILSTNTPAFLDSLRLSEFTLGNKAPRIDKVRTFPKTEDDVVMMDWGISFTPNDTSDMTEMQKHAKVNPKIVLSIRVGKGLAVAALPVLVEDVSFSGLLRIRMKLIANFPHVQVVDICFLEKPVIDYVLKPIGGETFGFDIANMPGLSTFIRDMTHGTLGPMMYDPNIFSLNLEQMLSGKPLDAAIGVVQVVVHSARGIKGTKIGGGTPDPYVSLSINNRGELARTKYKNNTYNPTWIETKYLLVQSLKDILTLNVYDFNEHRKNTLMSSATFDFSRLIEDSTQEGIIAPLLHDGKERGELRFDVNYYPVIEAEEGKEEILHSTVGIVRLIVHQAKELDQSKSLSGDLNPLARVYLNGSTTSSFSTPCFKHTTGPVWEAPYEFLCADKESATITIKVIDDRDFLKDPVIGYMTIKLTDLIDAKGQAGRDWFPLSSCKTGKVRVSAEWKPLSMAGALHGSEQYSPPIGVVKLLLDKAVDVKNVEATLGGKSDPYVRVQVQNVTKGRTEVINNDLNPVWDQIIYIPVHSLKETLLLECMDYQHLTKDRSLGSVELELSELARESSEDEKYPYLSKGIKATAAPIRLDKANTYKGFLHYTAEFIPSLNVRWNKFESQNSEARQLNRAPQHHDDDGGFVTDGSSTDDDDVPPGVTIQSEKKPTATTATTTQASKSVDNMSVESTKSTSTGTNGSAGKGTPPAVPAANGDSKKPPSVKGLVMSNEELLAQQSGIIVFHIISGNLAKKARVEVLLDDGYWPCFSTVKARSTHAQWGYVGEGFMKEVDFGRVWLRMNEAQEGESDAIIAEWQGDAKAFLQACLDGPQTYTLKTEDERNLSTVTVEARYIPVPVHLEPRESVNNQGLLRVELIDGHNIAAVDRGGKSDPFAVFHLNGTRVHKSQTKKKTLNPEWNEAFETSVPSRVRADFTVEIFDWNQIEQAKSLGMGKIDVASLEPFEAREVTVNLVSGKHGEKGRVRLRLVFQPSIIARSRKSTSTFSTAGRAMTQFGGLPVTAGKGVFHGVAGVFKRGGDKDADDSLGVPPDLPAGQASHPVEPSDNLQGATASFPSSDGQAIDYANHEPGTLRVTVIDAKDLTPQDAKPYATVRVGDREFKTKHTGKTSSPEWNESFLFSASLLTPKLHVWIHDHKTLGKDKEVGEGDVDIWRHIKPEGVSAADVLVELRQGGLMRLRLEFDAGAHPNVASSGASIRSERMSSIKGPSRFSLRGRRPNDNNADDSN</sequence>
<feature type="region of interest" description="Disordered" evidence="11">
    <location>
        <begin position="873"/>
        <end position="969"/>
    </location>
</feature>
<dbReference type="PROSITE" id="PS50004">
    <property type="entry name" value="C2"/>
    <property type="match status" value="5"/>
</dbReference>
<evidence type="ECO:0000313" key="14">
    <source>
        <dbReference type="EMBL" id="KIM48325.1"/>
    </source>
</evidence>
<dbReference type="HOGENOM" id="CLU_001661_1_0_1"/>
<dbReference type="InterPro" id="IPR052455">
    <property type="entry name" value="Tricalbin_domain"/>
</dbReference>
<evidence type="ECO:0000256" key="11">
    <source>
        <dbReference type="SAM" id="MobiDB-lite"/>
    </source>
</evidence>
<feature type="region of interest" description="Disordered" evidence="11">
    <location>
        <begin position="1281"/>
        <end position="1327"/>
    </location>
</feature>
<dbReference type="GO" id="GO:0061817">
    <property type="term" value="P:endoplasmic reticulum-plasma membrane tethering"/>
    <property type="evidence" value="ECO:0007669"/>
    <property type="project" value="InterPro"/>
</dbReference>
<keyword evidence="9" id="KW-0446">Lipid-binding</keyword>
<dbReference type="Proteomes" id="UP000053424">
    <property type="component" value="Unassembled WGS sequence"/>
</dbReference>
<evidence type="ECO:0000259" key="13">
    <source>
        <dbReference type="PROSITE" id="PS51847"/>
    </source>
</evidence>
<dbReference type="PROSITE" id="PS51847">
    <property type="entry name" value="SMP"/>
    <property type="match status" value="1"/>
</dbReference>
<protein>
    <recommendedName>
        <fullName evidence="16">Tricalbin</fullName>
    </recommendedName>
</protein>
<dbReference type="SMART" id="SM00239">
    <property type="entry name" value="C2"/>
    <property type="match status" value="5"/>
</dbReference>
<keyword evidence="15" id="KW-1185">Reference proteome</keyword>
<feature type="compositionally biased region" description="Basic and acidic residues" evidence="11">
    <location>
        <begin position="25"/>
        <end position="37"/>
    </location>
</feature>
<evidence type="ECO:0000256" key="7">
    <source>
        <dbReference type="ARBA" id="ARBA00022989"/>
    </source>
</evidence>
<keyword evidence="3" id="KW-0597">Phosphoprotein</keyword>
<dbReference type="InterPro" id="IPR031468">
    <property type="entry name" value="SMP_LBD"/>
</dbReference>
<keyword evidence="4" id="KW-0812">Transmembrane</keyword>
<evidence type="ECO:0000259" key="12">
    <source>
        <dbReference type="PROSITE" id="PS50004"/>
    </source>
</evidence>
<keyword evidence="7" id="KW-1133">Transmembrane helix</keyword>
<dbReference type="GO" id="GO:0006869">
    <property type="term" value="P:lipid transport"/>
    <property type="evidence" value="ECO:0007669"/>
    <property type="project" value="UniProtKB-KW"/>
</dbReference>
<dbReference type="CDD" id="cd04044">
    <property type="entry name" value="C2A_Tricalbin-like"/>
    <property type="match status" value="1"/>
</dbReference>
<feature type="region of interest" description="Disordered" evidence="11">
    <location>
        <begin position="1"/>
        <end position="65"/>
    </location>
</feature>
<dbReference type="InterPro" id="IPR037761">
    <property type="entry name" value="C2A_Tricalbin"/>
</dbReference>
<dbReference type="InterPro" id="IPR037762">
    <property type="entry name" value="C2C_Tricalbin"/>
</dbReference>
<evidence type="ECO:0000256" key="1">
    <source>
        <dbReference type="ARBA" id="ARBA00004586"/>
    </source>
</evidence>
<evidence type="ECO:0000256" key="9">
    <source>
        <dbReference type="ARBA" id="ARBA00023121"/>
    </source>
</evidence>
<evidence type="ECO:0000256" key="6">
    <source>
        <dbReference type="ARBA" id="ARBA00022824"/>
    </source>
</evidence>
<dbReference type="InterPro" id="IPR000008">
    <property type="entry name" value="C2_dom"/>
</dbReference>
<dbReference type="GO" id="GO:0005789">
    <property type="term" value="C:endoplasmic reticulum membrane"/>
    <property type="evidence" value="ECO:0007669"/>
    <property type="project" value="UniProtKB-SubCell"/>
</dbReference>
<evidence type="ECO:0000256" key="5">
    <source>
        <dbReference type="ARBA" id="ARBA00022737"/>
    </source>
</evidence>
<dbReference type="SUPFAM" id="SSF49562">
    <property type="entry name" value="C2 domain (Calcium/lipid-binding domain, CaLB)"/>
    <property type="match status" value="5"/>
</dbReference>
<dbReference type="OrthoDB" id="1029639at2759"/>
<dbReference type="CDD" id="cd04052">
    <property type="entry name" value="C2B_Tricalbin-like"/>
    <property type="match status" value="1"/>
</dbReference>
<dbReference type="GO" id="GO:0071944">
    <property type="term" value="C:cell periphery"/>
    <property type="evidence" value="ECO:0007669"/>
    <property type="project" value="UniProtKB-ARBA"/>
</dbReference>
<evidence type="ECO:0000256" key="3">
    <source>
        <dbReference type="ARBA" id="ARBA00022553"/>
    </source>
</evidence>
<dbReference type="CDD" id="cd04040">
    <property type="entry name" value="C2D_Tricalbin-like"/>
    <property type="match status" value="1"/>
</dbReference>
<feature type="domain" description="SMP-LTD" evidence="13">
    <location>
        <begin position="225"/>
        <end position="430"/>
    </location>
</feature>
<dbReference type="Gene3D" id="2.60.40.150">
    <property type="entry name" value="C2 domain"/>
    <property type="match status" value="5"/>
</dbReference>
<dbReference type="InterPro" id="IPR037756">
    <property type="entry name" value="C2D_Tricalbin"/>
</dbReference>
<dbReference type="Pfam" id="PF00168">
    <property type="entry name" value="C2"/>
    <property type="match status" value="5"/>
</dbReference>
<dbReference type="GO" id="GO:0008289">
    <property type="term" value="F:lipid binding"/>
    <property type="evidence" value="ECO:0007669"/>
    <property type="project" value="UniProtKB-KW"/>
</dbReference>
<feature type="domain" description="C2" evidence="12">
    <location>
        <begin position="1096"/>
        <end position="1214"/>
    </location>
</feature>
<dbReference type="Pfam" id="PF24920">
    <property type="entry name" value="C2_TCB1"/>
    <property type="match status" value="1"/>
</dbReference>
<evidence type="ECO:0000256" key="4">
    <source>
        <dbReference type="ARBA" id="ARBA00022692"/>
    </source>
</evidence>
<dbReference type="EMBL" id="KN831769">
    <property type="protein sequence ID" value="KIM48325.1"/>
    <property type="molecule type" value="Genomic_DNA"/>
</dbReference>
<evidence type="ECO:0008006" key="16">
    <source>
        <dbReference type="Google" id="ProtNLM"/>
    </source>
</evidence>
<comment type="subcellular location">
    <subcellularLocation>
        <location evidence="1">Endoplasmic reticulum membrane</location>
    </subcellularLocation>
</comment>
<dbReference type="InterPro" id="IPR037765">
    <property type="entry name" value="C2B_Tricalbin"/>
</dbReference>
<feature type="domain" description="C2" evidence="12">
    <location>
        <begin position="426"/>
        <end position="544"/>
    </location>
</feature>
<dbReference type="InterPro" id="IPR056910">
    <property type="entry name" value="TCB1-3_C2"/>
</dbReference>
<dbReference type="CDD" id="cd21678">
    <property type="entry name" value="SMP_TCB"/>
    <property type="match status" value="1"/>
</dbReference>
<dbReference type="Pfam" id="PF25669">
    <property type="entry name" value="SMP_MUG190-like"/>
    <property type="match status" value="2"/>
</dbReference>
<keyword evidence="2" id="KW-0813">Transport</keyword>
<keyword evidence="6" id="KW-0256">Endoplasmic reticulum</keyword>
<reference evidence="14 15" key="1">
    <citation type="submission" date="2014-04" db="EMBL/GenBank/DDBJ databases">
        <authorList>
            <consortium name="DOE Joint Genome Institute"/>
            <person name="Kuo A."/>
            <person name="Gay G."/>
            <person name="Dore J."/>
            <person name="Kohler A."/>
            <person name="Nagy L.G."/>
            <person name="Floudas D."/>
            <person name="Copeland A."/>
            <person name="Barry K.W."/>
            <person name="Cichocki N."/>
            <person name="Veneault-Fourrey C."/>
            <person name="LaButti K."/>
            <person name="Lindquist E.A."/>
            <person name="Lipzen A."/>
            <person name="Lundell T."/>
            <person name="Morin E."/>
            <person name="Murat C."/>
            <person name="Sun H."/>
            <person name="Tunlid A."/>
            <person name="Henrissat B."/>
            <person name="Grigoriev I.V."/>
            <person name="Hibbett D.S."/>
            <person name="Martin F."/>
            <person name="Nordberg H.P."/>
            <person name="Cantor M.N."/>
            <person name="Hua S.X."/>
        </authorList>
    </citation>
    <scope>NUCLEOTIDE SEQUENCE [LARGE SCALE GENOMIC DNA]</scope>
    <source>
        <strain evidence="15">h7</strain>
    </source>
</reference>
<feature type="compositionally biased region" description="Polar residues" evidence="11">
    <location>
        <begin position="923"/>
        <end position="934"/>
    </location>
</feature>
<evidence type="ECO:0000256" key="10">
    <source>
        <dbReference type="ARBA" id="ARBA00023136"/>
    </source>
</evidence>
<keyword evidence="8" id="KW-0445">Lipid transport</keyword>
<feature type="domain" description="C2" evidence="12">
    <location>
        <begin position="1311"/>
        <end position="1427"/>
    </location>
</feature>
<keyword evidence="10" id="KW-0472">Membrane</keyword>
<dbReference type="STRING" id="686832.A0A0C3CHV7"/>
<proteinExistence type="predicted"/>
<evidence type="ECO:0000256" key="2">
    <source>
        <dbReference type="ARBA" id="ARBA00022448"/>
    </source>
</evidence>
<dbReference type="CDD" id="cd04045">
    <property type="entry name" value="C2C_Tricalbin-like"/>
    <property type="match status" value="1"/>
</dbReference>
<feature type="domain" description="C2" evidence="12">
    <location>
        <begin position="553"/>
        <end position="687"/>
    </location>
</feature>
<feature type="region of interest" description="Disordered" evidence="11">
    <location>
        <begin position="1451"/>
        <end position="1489"/>
    </location>
</feature>
<name>A0A0C3CHV7_HEBCY</name>
<feature type="compositionally biased region" description="Low complexity" evidence="11">
    <location>
        <begin position="935"/>
        <end position="951"/>
    </location>
</feature>
<evidence type="ECO:0000256" key="8">
    <source>
        <dbReference type="ARBA" id="ARBA00023055"/>
    </source>
</evidence>
<reference evidence="15" key="2">
    <citation type="submission" date="2015-01" db="EMBL/GenBank/DDBJ databases">
        <title>Evolutionary Origins and Diversification of the Mycorrhizal Mutualists.</title>
        <authorList>
            <consortium name="DOE Joint Genome Institute"/>
            <consortium name="Mycorrhizal Genomics Consortium"/>
            <person name="Kohler A."/>
            <person name="Kuo A."/>
            <person name="Nagy L.G."/>
            <person name="Floudas D."/>
            <person name="Copeland A."/>
            <person name="Barry K.W."/>
            <person name="Cichocki N."/>
            <person name="Veneault-Fourrey C."/>
            <person name="LaButti K."/>
            <person name="Lindquist E.A."/>
            <person name="Lipzen A."/>
            <person name="Lundell T."/>
            <person name="Morin E."/>
            <person name="Murat C."/>
            <person name="Riley R."/>
            <person name="Ohm R."/>
            <person name="Sun H."/>
            <person name="Tunlid A."/>
            <person name="Henrissat B."/>
            <person name="Grigoriev I.V."/>
            <person name="Hibbett D.S."/>
            <person name="Martin F."/>
        </authorList>
    </citation>
    <scope>NUCLEOTIDE SEQUENCE [LARGE SCALE GENOMIC DNA]</scope>
    <source>
        <strain evidence="15">h7</strain>
    </source>
</reference>
<keyword evidence="5" id="KW-0677">Repeat</keyword>
<dbReference type="CDD" id="cd00030">
    <property type="entry name" value="C2"/>
    <property type="match status" value="1"/>
</dbReference>
<evidence type="ECO:0000313" key="15">
    <source>
        <dbReference type="Proteomes" id="UP000053424"/>
    </source>
</evidence>
<dbReference type="InterPro" id="IPR035892">
    <property type="entry name" value="C2_domain_sf"/>
</dbReference>
<dbReference type="PANTHER" id="PTHR46980:SF2">
    <property type="entry name" value="TRICALBIN-1-RELATED"/>
    <property type="match status" value="1"/>
</dbReference>
<gene>
    <name evidence="14" type="ORF">M413DRAFT_440046</name>
</gene>
<accession>A0A0C3CHV7</accession>
<organism evidence="14 15">
    <name type="scientific">Hebeloma cylindrosporum</name>
    <dbReference type="NCBI Taxonomy" id="76867"/>
    <lineage>
        <taxon>Eukaryota</taxon>
        <taxon>Fungi</taxon>
        <taxon>Dikarya</taxon>
        <taxon>Basidiomycota</taxon>
        <taxon>Agaricomycotina</taxon>
        <taxon>Agaricomycetes</taxon>
        <taxon>Agaricomycetidae</taxon>
        <taxon>Agaricales</taxon>
        <taxon>Agaricineae</taxon>
        <taxon>Hymenogastraceae</taxon>
        <taxon>Hebeloma</taxon>
    </lineage>
</organism>
<dbReference type="PIRSF" id="PIRSF037232">
    <property type="entry name" value="Tricalbin"/>
    <property type="match status" value="1"/>
</dbReference>
<dbReference type="InterPro" id="IPR017147">
    <property type="entry name" value="Tricalbin"/>
</dbReference>
<feature type="domain" description="C2" evidence="12">
    <location>
        <begin position="708"/>
        <end position="824"/>
    </location>
</feature>
<feature type="compositionally biased region" description="Polar residues" evidence="11">
    <location>
        <begin position="1308"/>
        <end position="1322"/>
    </location>
</feature>
<dbReference type="PANTHER" id="PTHR46980">
    <property type="entry name" value="TRICALBIN-1-RELATED"/>
    <property type="match status" value="1"/>
</dbReference>